<dbReference type="Gene3D" id="3.90.1480.20">
    <property type="entry name" value="Glycosyl transferase family 29"/>
    <property type="match status" value="1"/>
</dbReference>
<evidence type="ECO:0000256" key="17">
    <source>
        <dbReference type="ARBA" id="ARBA00034329"/>
    </source>
</evidence>
<evidence type="ECO:0000256" key="9">
    <source>
        <dbReference type="ARBA" id="ARBA00023034"/>
    </source>
</evidence>
<keyword evidence="8 20" id="KW-1133">Transmembrane helix</keyword>
<keyword evidence="7" id="KW-0735">Signal-anchor</keyword>
<dbReference type="Ensembl" id="ENSSFOT00015018019.2">
    <property type="protein sequence ID" value="ENSSFOP00015017816.1"/>
    <property type="gene ID" value="ENSSFOG00015011460.2"/>
</dbReference>
<evidence type="ECO:0000256" key="12">
    <source>
        <dbReference type="ARBA" id="ARBA00023180"/>
    </source>
</evidence>
<evidence type="ECO:0000256" key="2">
    <source>
        <dbReference type="ARBA" id="ARBA00006003"/>
    </source>
</evidence>
<reference evidence="21" key="3">
    <citation type="submission" date="2025-09" db="UniProtKB">
        <authorList>
            <consortium name="Ensembl"/>
        </authorList>
    </citation>
    <scope>IDENTIFICATION</scope>
</reference>
<sequence>MNSCMSHLKQVAVYGMIAWILLFLLVFTYIMQSQRDNSQSLNFYKETHHLTPVKGSGVIMASEQDIALLKQDLNLRNAEENKESYLTEEYRRQGVTTEGHSPTLLRSKVRDSQPLESKWEGDAQGSAGQQHSQSKLQYRGMSYFSRNRLLMSSLWKGSASQHMLSSRLQRVIHSYKNLNKHGVVYTRKRSSKLSGQELHCELKKRVHVRTLNGSEAPFSRLGWKELVPQRPLDQLFDPKLKTCAVVASAGAILRSSLGMEIDNHDTVLRFNAAPTERYEKDVGTKTTIRIINSQILASSTHWFNTSSLYKDVALVAWDPAPYAVNLETWYTNPDYNLFGPYKEHRKSHAEQPFYILHPSFIWELWDIIQGNTDEDIQPDPPSSGFIGIILMMILCKEVHVYEYIPSVRQTDLCHYYEQYRDDACTLGAYHPLLYEKMLIQRLNIGSEDDLRTKGKATLPGFSTMDCGA</sequence>
<dbReference type="Proteomes" id="UP000694397">
    <property type="component" value="Chromosome 14"/>
</dbReference>
<dbReference type="FunFam" id="3.90.1480.20:FF:000010">
    <property type="entry name" value="ST6 beta-galactoside alpha-2,6-sialyltransferase 2"/>
    <property type="match status" value="1"/>
</dbReference>
<dbReference type="GO" id="GO:0032580">
    <property type="term" value="C:Golgi cisterna membrane"/>
    <property type="evidence" value="ECO:0007669"/>
    <property type="project" value="UniProtKB-SubCell"/>
</dbReference>
<evidence type="ECO:0000256" key="10">
    <source>
        <dbReference type="ARBA" id="ARBA00023136"/>
    </source>
</evidence>
<keyword evidence="11" id="KW-1015">Disulfide bond</keyword>
<evidence type="ECO:0000256" key="1">
    <source>
        <dbReference type="ARBA" id="ARBA00004447"/>
    </source>
</evidence>
<comment type="similarity">
    <text evidence="2">Belongs to the glycosyltransferase 29 family.</text>
</comment>
<gene>
    <name evidence="21" type="primary">ST6GAL2</name>
</gene>
<reference evidence="21" key="2">
    <citation type="submission" date="2025-08" db="UniProtKB">
        <authorList>
            <consortium name="Ensembl"/>
        </authorList>
    </citation>
    <scope>IDENTIFICATION</scope>
</reference>
<evidence type="ECO:0000256" key="20">
    <source>
        <dbReference type="SAM" id="Phobius"/>
    </source>
</evidence>
<evidence type="ECO:0000256" key="3">
    <source>
        <dbReference type="ARBA" id="ARBA00020782"/>
    </source>
</evidence>
<evidence type="ECO:0000256" key="15">
    <source>
        <dbReference type="ARBA" id="ARBA00032076"/>
    </source>
</evidence>
<keyword evidence="4" id="KW-0328">Glycosyltransferase</keyword>
<keyword evidence="5" id="KW-0808">Transferase</keyword>
<dbReference type="KEGG" id="sfm:108920576"/>
<comment type="catalytic activity">
    <reaction evidence="16">
        <text>a beta-D-galactoside + CMP-N-acetyl-beta-neuraminate = an N-acetyl-alpha-neuraminyl-(2-&gt;6)-beta-D-galactosyl derivative + CMP + H(+)</text>
        <dbReference type="Rhea" id="RHEA:52104"/>
        <dbReference type="ChEBI" id="CHEBI:15378"/>
        <dbReference type="ChEBI" id="CHEBI:28034"/>
        <dbReference type="ChEBI" id="CHEBI:57812"/>
        <dbReference type="ChEBI" id="CHEBI:60377"/>
        <dbReference type="ChEBI" id="CHEBI:136398"/>
        <dbReference type="EC" id="2.4.3.1"/>
    </reaction>
</comment>
<keyword evidence="10 20" id="KW-0472">Membrane</keyword>
<keyword evidence="9" id="KW-0333">Golgi apparatus</keyword>
<dbReference type="Pfam" id="PF00777">
    <property type="entry name" value="Glyco_transf_29"/>
    <property type="match status" value="1"/>
</dbReference>
<evidence type="ECO:0000313" key="22">
    <source>
        <dbReference type="Proteomes" id="UP000694397"/>
    </source>
</evidence>
<accession>A0A8C9RJ84</accession>
<dbReference type="PANTHER" id="PTHR46059">
    <property type="entry name" value="BETA-GALACTOSIDE ALPHA-2,6-SIALYLTRANSFERASE"/>
    <property type="match status" value="1"/>
</dbReference>
<comment type="function">
    <text evidence="18">Transfers sialic acid from the donor of substrate CMP-sialic acid to galactose containing acceptor substrates.</text>
</comment>
<dbReference type="GO" id="GO:0003835">
    <property type="term" value="F:beta-galactoside alpha-2,6-sialyltransferase activity"/>
    <property type="evidence" value="ECO:0007669"/>
    <property type="project" value="UniProtKB-EC"/>
</dbReference>
<proteinExistence type="inferred from homology"/>
<evidence type="ECO:0000256" key="5">
    <source>
        <dbReference type="ARBA" id="ARBA00022679"/>
    </source>
</evidence>
<evidence type="ECO:0000256" key="19">
    <source>
        <dbReference type="SAM" id="MobiDB-lite"/>
    </source>
</evidence>
<reference evidence="21 22" key="1">
    <citation type="submission" date="2019-04" db="EMBL/GenBank/DDBJ databases">
        <authorList>
            <consortium name="Wellcome Sanger Institute Data Sharing"/>
        </authorList>
    </citation>
    <scope>NUCLEOTIDE SEQUENCE [LARGE SCALE GENOMIC DNA]</scope>
</reference>
<dbReference type="PANTHER" id="PTHR46059:SF3">
    <property type="entry name" value="BETA-GALACTOSIDE ALPHA-2,6-SIALYLTRANSFERASE 2"/>
    <property type="match status" value="1"/>
</dbReference>
<evidence type="ECO:0000256" key="16">
    <source>
        <dbReference type="ARBA" id="ARBA00034249"/>
    </source>
</evidence>
<evidence type="ECO:0000256" key="13">
    <source>
        <dbReference type="ARBA" id="ARBA00030410"/>
    </source>
</evidence>
<feature type="compositionally biased region" description="Low complexity" evidence="19">
    <location>
        <begin position="123"/>
        <end position="134"/>
    </location>
</feature>
<evidence type="ECO:0000256" key="18">
    <source>
        <dbReference type="ARBA" id="ARBA00060076"/>
    </source>
</evidence>
<dbReference type="OrthoDB" id="10264956at2759"/>
<evidence type="ECO:0000256" key="7">
    <source>
        <dbReference type="ARBA" id="ARBA00022968"/>
    </source>
</evidence>
<protein>
    <recommendedName>
        <fullName evidence="3">Beta-galactoside alpha-2,6-sialyltransferase 2</fullName>
        <ecNumber evidence="17">2.4.3.1</ecNumber>
    </recommendedName>
    <alternativeName>
        <fullName evidence="14">CMP-N-acetylneuraminate-beta-galactosamide-alpha-2,6-sialyltransferase 2</fullName>
    </alternativeName>
    <alternativeName>
        <fullName evidence="13">ST6Gal II</fullName>
    </alternativeName>
    <alternativeName>
        <fullName evidence="15">Sialyltransferase 2</fullName>
    </alternativeName>
</protein>
<dbReference type="GeneTree" id="ENSGT00940000158714"/>
<dbReference type="InterPro" id="IPR038578">
    <property type="entry name" value="GT29-like_sf"/>
</dbReference>
<dbReference type="EC" id="2.4.3.1" evidence="17"/>
<dbReference type="InterPro" id="IPR001675">
    <property type="entry name" value="Glyco_trans_29"/>
</dbReference>
<evidence type="ECO:0000313" key="21">
    <source>
        <dbReference type="Ensembl" id="ENSSFOP00015017816.1"/>
    </source>
</evidence>
<feature type="region of interest" description="Disordered" evidence="19">
    <location>
        <begin position="86"/>
        <end position="134"/>
    </location>
</feature>
<organism evidence="21 22">
    <name type="scientific">Scleropages formosus</name>
    <name type="common">Asian bonytongue</name>
    <name type="synonym">Osteoglossum formosum</name>
    <dbReference type="NCBI Taxonomy" id="113540"/>
    <lineage>
        <taxon>Eukaryota</taxon>
        <taxon>Metazoa</taxon>
        <taxon>Chordata</taxon>
        <taxon>Craniata</taxon>
        <taxon>Vertebrata</taxon>
        <taxon>Euteleostomi</taxon>
        <taxon>Actinopterygii</taxon>
        <taxon>Neopterygii</taxon>
        <taxon>Teleostei</taxon>
        <taxon>Osteoglossocephala</taxon>
        <taxon>Osteoglossomorpha</taxon>
        <taxon>Osteoglossiformes</taxon>
        <taxon>Osteoglossidae</taxon>
        <taxon>Scleropages</taxon>
    </lineage>
</organism>
<feature type="compositionally biased region" description="Basic and acidic residues" evidence="19">
    <location>
        <begin position="108"/>
        <end position="121"/>
    </location>
</feature>
<evidence type="ECO:0000256" key="6">
    <source>
        <dbReference type="ARBA" id="ARBA00022692"/>
    </source>
</evidence>
<evidence type="ECO:0000256" key="8">
    <source>
        <dbReference type="ARBA" id="ARBA00022989"/>
    </source>
</evidence>
<keyword evidence="22" id="KW-1185">Reference proteome</keyword>
<dbReference type="AlphaFoldDB" id="A0A8C9RJ84"/>
<evidence type="ECO:0000256" key="11">
    <source>
        <dbReference type="ARBA" id="ARBA00023157"/>
    </source>
</evidence>
<evidence type="ECO:0000256" key="14">
    <source>
        <dbReference type="ARBA" id="ARBA00030509"/>
    </source>
</evidence>
<comment type="subcellular location">
    <subcellularLocation>
        <location evidence="1">Golgi apparatus</location>
        <location evidence="1">Golgi stack membrane</location>
        <topology evidence="1">Single-pass type II membrane protein</topology>
    </subcellularLocation>
</comment>
<keyword evidence="12" id="KW-0325">Glycoprotein</keyword>
<feature type="transmembrane region" description="Helical" evidence="20">
    <location>
        <begin position="12"/>
        <end position="31"/>
    </location>
</feature>
<keyword evidence="6 20" id="KW-0812">Transmembrane</keyword>
<evidence type="ECO:0000256" key="4">
    <source>
        <dbReference type="ARBA" id="ARBA00022676"/>
    </source>
</evidence>
<dbReference type="GO" id="GO:0097503">
    <property type="term" value="P:sialylation"/>
    <property type="evidence" value="ECO:0007669"/>
    <property type="project" value="TreeGrafter"/>
</dbReference>
<name>A0A8C9RJ84_SCLFO</name>